<evidence type="ECO:0000256" key="1">
    <source>
        <dbReference type="SAM" id="Phobius"/>
    </source>
</evidence>
<dbReference type="EMBL" id="MG757153">
    <property type="protein sequence ID" value="AVD99421.1"/>
    <property type="molecule type" value="Genomic_DNA"/>
</dbReference>
<keyword evidence="1" id="KW-0812">Transmembrane</keyword>
<evidence type="ECO:0000313" key="2">
    <source>
        <dbReference type="EMBL" id="AVD99421.1"/>
    </source>
</evidence>
<reference evidence="2 3" key="1">
    <citation type="submission" date="2018-01" db="EMBL/GenBank/DDBJ databases">
        <authorList>
            <person name="Grinwald M.F."/>
            <person name="Tasoff P."/>
            <person name="Simpson K.F."/>
            <person name="Vasser A."/>
            <person name="Shaffer C.D."/>
            <person name="Weston-Hafer K.A."/>
            <person name="Russell D.A."/>
            <person name="Pope W.H."/>
            <person name="Jacobs-Sera D."/>
            <person name="Hendrix R.W."/>
            <person name="Hatfull G.F."/>
        </authorList>
    </citation>
    <scope>NUCLEOTIDE SEQUENCE [LARGE SCALE GENOMIC DNA]</scope>
</reference>
<keyword evidence="3" id="KW-1185">Reference proteome</keyword>
<evidence type="ECO:0000313" key="3">
    <source>
        <dbReference type="Proteomes" id="UP000241925"/>
    </source>
</evidence>
<name>A0A2L1IW55_9CAUD</name>
<organism evidence="2 3">
    <name type="scientific">Streptomyces phage BillNye</name>
    <dbReference type="NCBI Taxonomy" id="2079426"/>
    <lineage>
        <taxon>Viruses</taxon>
        <taxon>Duplodnaviria</taxon>
        <taxon>Heunggongvirae</taxon>
        <taxon>Uroviricota</taxon>
        <taxon>Caudoviricetes</taxon>
        <taxon>Stanwilliamsviridae</taxon>
        <taxon>Loccivirinae</taxon>
        <taxon>Wilnyevirus</taxon>
        <taxon>Wilnyevirus billnye</taxon>
    </lineage>
</organism>
<proteinExistence type="predicted"/>
<feature type="transmembrane region" description="Helical" evidence="1">
    <location>
        <begin position="21"/>
        <end position="40"/>
    </location>
</feature>
<protein>
    <submittedName>
        <fullName evidence="2">Uncharacterized protein</fullName>
    </submittedName>
</protein>
<accession>A0A2L1IW55</accession>
<sequence>MDNRYVRFARHVPNVRFAGNAGLYLIFTDMPAMSGLPWFWETPFTKLAKISKF</sequence>
<dbReference type="Proteomes" id="UP000241925">
    <property type="component" value="Segment"/>
</dbReference>
<keyword evidence="1" id="KW-1133">Transmembrane helix</keyword>
<keyword evidence="1" id="KW-0472">Membrane</keyword>
<gene>
    <name evidence="2" type="ORF">SEA_BILLNYE_235</name>
</gene>